<dbReference type="HOGENOM" id="CLU_2656048_0_0_1"/>
<reference evidence="1 2" key="1">
    <citation type="submission" date="2014-06" db="EMBL/GenBank/DDBJ databases">
        <title>Evolutionary Origins and Diversification of the Mycorrhizal Mutualists.</title>
        <authorList>
            <consortium name="DOE Joint Genome Institute"/>
            <consortium name="Mycorrhizal Genomics Consortium"/>
            <person name="Kohler A."/>
            <person name="Kuo A."/>
            <person name="Nagy L.G."/>
            <person name="Floudas D."/>
            <person name="Copeland A."/>
            <person name="Barry K.W."/>
            <person name="Cichocki N."/>
            <person name="Veneault-Fourrey C."/>
            <person name="LaButti K."/>
            <person name="Lindquist E.A."/>
            <person name="Lipzen A."/>
            <person name="Lundell T."/>
            <person name="Morin E."/>
            <person name="Murat C."/>
            <person name="Riley R."/>
            <person name="Ohm R."/>
            <person name="Sun H."/>
            <person name="Tunlid A."/>
            <person name="Henrissat B."/>
            <person name="Grigoriev I.V."/>
            <person name="Hibbett D.S."/>
            <person name="Martin F."/>
        </authorList>
    </citation>
    <scope>NUCLEOTIDE SEQUENCE [LARGE SCALE GENOMIC DNA]</scope>
    <source>
        <strain evidence="1 2">SS14</strain>
    </source>
</reference>
<gene>
    <name evidence="1" type="ORF">M422DRAFT_36178</name>
</gene>
<protein>
    <submittedName>
        <fullName evidence="1">Uncharacterized protein</fullName>
    </submittedName>
</protein>
<dbReference type="AlphaFoldDB" id="A0A0C9V248"/>
<organism evidence="1 2">
    <name type="scientific">Sphaerobolus stellatus (strain SS14)</name>
    <dbReference type="NCBI Taxonomy" id="990650"/>
    <lineage>
        <taxon>Eukaryota</taxon>
        <taxon>Fungi</taxon>
        <taxon>Dikarya</taxon>
        <taxon>Basidiomycota</taxon>
        <taxon>Agaricomycotina</taxon>
        <taxon>Agaricomycetes</taxon>
        <taxon>Phallomycetidae</taxon>
        <taxon>Geastrales</taxon>
        <taxon>Sphaerobolaceae</taxon>
        <taxon>Sphaerobolus</taxon>
    </lineage>
</organism>
<sequence>MPARYGQLGDDIWSERSLAQQSAVVHFVSFSVLFRLRHFSQGRKLQPQRASILPVEFRLKRYTSILARSNEHLGLPDGKFAGGCT</sequence>
<dbReference type="Proteomes" id="UP000054279">
    <property type="component" value="Unassembled WGS sequence"/>
</dbReference>
<proteinExistence type="predicted"/>
<dbReference type="EMBL" id="KN837240">
    <property type="protein sequence ID" value="KIJ31565.1"/>
    <property type="molecule type" value="Genomic_DNA"/>
</dbReference>
<evidence type="ECO:0000313" key="2">
    <source>
        <dbReference type="Proteomes" id="UP000054279"/>
    </source>
</evidence>
<accession>A0A0C9V248</accession>
<name>A0A0C9V248_SPHS4</name>
<keyword evidence="2" id="KW-1185">Reference proteome</keyword>
<evidence type="ECO:0000313" key="1">
    <source>
        <dbReference type="EMBL" id="KIJ31565.1"/>
    </source>
</evidence>